<sequence>MVILINAIIQIGLELWGNFMNIDTQICGLILIAMLIYFYKKQPVMGLSSERKFQQTLYVILGCVILDIASCYFIVNSKRFSDFVVYAVCKLYLVSLHCVAFAALGYAVSDVFENYGTKNEKFIGVCLQAFCVIGLLVTVYLPVYYYYDGQKLYSYGPSAIATYVFVAIYILLVFTSTIVLKRHLIQKKSTALIFWMGIWTLSAIIQFFNPKLLLVSFAACLGGLIIYFELENPQSSISRKTGHFSSAVIREYLDYLYQNNKHFSAMMISFKTIADSAEENQMLRKTIEMLSEYLFSVDNAKVFDTAEGYFLLVFESPDFLESTKFQIFTYFQKMEYNSDIDNAIALLRPYYTIIPDSTVADNSDEFMSLLATFIPTDYNLMAGNEIVVTPDLMLDVRRQKQVEKLVIDAIEQDRVEVHYQPIYDISTETFTCAEALVRIKLLDETYLLPNEFIPIIELTGRIIPLSDTVYRKTLSFIKSYHVERIGVKHIDLNLSVKQGESPIFTSKLLQMLEDYKIDPKLINLEITETNSLRSKESLYKNMQKLEAHGLSFSLDDFGSGSSNLNYIVDMPVNIVKLDKHLSEEYYDNKKAQAIVTAVIEMAHSMGIKIIAEGIETAEEFNTMKTLGVDYIQGFYFSKPLPEREFLKFMQEHNLK</sequence>
<feature type="transmembrane region" description="Helical" evidence="1">
    <location>
        <begin position="59"/>
        <end position="77"/>
    </location>
</feature>
<feature type="transmembrane region" description="Helical" evidence="1">
    <location>
        <begin position="192"/>
        <end position="208"/>
    </location>
</feature>
<name>A0A5P6VNW6_PSEXY</name>
<reference evidence="4" key="1">
    <citation type="submission" date="2019-08" db="EMBL/GenBank/DDBJ databases">
        <title>Complete Genome Sequence of the Polysaccharide-Degrading Rumen Bacterium Pseudobutyrivibrio xylanivorans MA3014.</title>
        <authorList>
            <person name="Palevich N."/>
            <person name="Maclean P.H."/>
            <person name="Kelly W.J."/>
            <person name="Leahy S.C."/>
            <person name="Rakonjac J."/>
            <person name="Attwood G.T."/>
        </authorList>
    </citation>
    <scope>NUCLEOTIDE SEQUENCE [LARGE SCALE GENOMIC DNA]</scope>
    <source>
        <strain evidence="4">MA3014</strain>
    </source>
</reference>
<dbReference type="OrthoDB" id="9805474at2"/>
<evidence type="ECO:0000259" key="2">
    <source>
        <dbReference type="PROSITE" id="PS50883"/>
    </source>
</evidence>
<dbReference type="SMART" id="SM00052">
    <property type="entry name" value="EAL"/>
    <property type="match status" value="1"/>
</dbReference>
<dbReference type="KEGG" id="pxv:FXF36_05585"/>
<feature type="domain" description="EAL" evidence="2">
    <location>
        <begin position="399"/>
        <end position="653"/>
    </location>
</feature>
<dbReference type="SUPFAM" id="SSF141868">
    <property type="entry name" value="EAL domain-like"/>
    <property type="match status" value="1"/>
</dbReference>
<keyword evidence="1" id="KW-0472">Membrane</keyword>
<proteinExistence type="predicted"/>
<dbReference type="PANTHER" id="PTHR33121">
    <property type="entry name" value="CYCLIC DI-GMP PHOSPHODIESTERASE PDEF"/>
    <property type="match status" value="1"/>
</dbReference>
<accession>A0A5P6VNW6</accession>
<feature type="transmembrane region" description="Helical" evidence="1">
    <location>
        <begin position="159"/>
        <end position="180"/>
    </location>
</feature>
<dbReference type="Proteomes" id="UP000327030">
    <property type="component" value="Chromosome 1"/>
</dbReference>
<organism evidence="3 4">
    <name type="scientific">Pseudobutyrivibrio xylanivorans</name>
    <dbReference type="NCBI Taxonomy" id="185007"/>
    <lineage>
        <taxon>Bacteria</taxon>
        <taxon>Bacillati</taxon>
        <taxon>Bacillota</taxon>
        <taxon>Clostridia</taxon>
        <taxon>Lachnospirales</taxon>
        <taxon>Lachnospiraceae</taxon>
        <taxon>Pseudobutyrivibrio</taxon>
    </lineage>
</organism>
<dbReference type="CDD" id="cd01948">
    <property type="entry name" value="EAL"/>
    <property type="match status" value="1"/>
</dbReference>
<keyword evidence="1" id="KW-1133">Transmembrane helix</keyword>
<evidence type="ECO:0000313" key="4">
    <source>
        <dbReference type="Proteomes" id="UP000327030"/>
    </source>
</evidence>
<gene>
    <name evidence="3" type="ORF">FXF36_05585</name>
</gene>
<feature type="transmembrane region" description="Helical" evidence="1">
    <location>
        <begin position="83"/>
        <end position="109"/>
    </location>
</feature>
<dbReference type="EMBL" id="CP043028">
    <property type="protein sequence ID" value="QFJ54363.1"/>
    <property type="molecule type" value="Genomic_DNA"/>
</dbReference>
<dbReference type="InterPro" id="IPR001633">
    <property type="entry name" value="EAL_dom"/>
</dbReference>
<dbReference type="GO" id="GO:0071111">
    <property type="term" value="F:cyclic-guanylate-specific phosphodiesterase activity"/>
    <property type="evidence" value="ECO:0007669"/>
    <property type="project" value="InterPro"/>
</dbReference>
<dbReference type="Pfam" id="PF00563">
    <property type="entry name" value="EAL"/>
    <property type="match status" value="1"/>
</dbReference>
<keyword evidence="1" id="KW-0812">Transmembrane</keyword>
<dbReference type="AlphaFoldDB" id="A0A5P6VNW6"/>
<dbReference type="Gene3D" id="3.20.20.450">
    <property type="entry name" value="EAL domain"/>
    <property type="match status" value="1"/>
</dbReference>
<dbReference type="InterPro" id="IPR035919">
    <property type="entry name" value="EAL_sf"/>
</dbReference>
<evidence type="ECO:0000313" key="3">
    <source>
        <dbReference type="EMBL" id="QFJ54363.1"/>
    </source>
</evidence>
<dbReference type="InterPro" id="IPR050706">
    <property type="entry name" value="Cyclic-di-GMP_PDE-like"/>
</dbReference>
<feature type="transmembrane region" description="Helical" evidence="1">
    <location>
        <begin position="22"/>
        <end position="39"/>
    </location>
</feature>
<feature type="transmembrane region" description="Helical" evidence="1">
    <location>
        <begin position="121"/>
        <end position="147"/>
    </location>
</feature>
<protein>
    <submittedName>
        <fullName evidence="3">EAL domain-containing protein</fullName>
    </submittedName>
</protein>
<evidence type="ECO:0000256" key="1">
    <source>
        <dbReference type="SAM" id="Phobius"/>
    </source>
</evidence>
<dbReference type="PANTHER" id="PTHR33121:SF71">
    <property type="entry name" value="OXYGEN SENSOR PROTEIN DOSP"/>
    <property type="match status" value="1"/>
</dbReference>
<dbReference type="PROSITE" id="PS50883">
    <property type="entry name" value="EAL"/>
    <property type="match status" value="1"/>
</dbReference>